<dbReference type="GO" id="GO:0004519">
    <property type="term" value="F:endonuclease activity"/>
    <property type="evidence" value="ECO:0007669"/>
    <property type="project" value="UniProtKB-KW"/>
</dbReference>
<dbReference type="FunFam" id="3.10.20.370:FF:000001">
    <property type="entry name" value="Retrovirus-related Pol polyprotein from transposon 17.6-like protein"/>
    <property type="match status" value="1"/>
</dbReference>
<dbReference type="EMBL" id="LN734107">
    <property type="protein sequence ID" value="CEP19816.1"/>
    <property type="molecule type" value="Genomic_DNA"/>
</dbReference>
<dbReference type="SUPFAM" id="SSF54160">
    <property type="entry name" value="Chromo domain-like"/>
    <property type="match status" value="1"/>
</dbReference>
<dbReference type="GO" id="GO:0006310">
    <property type="term" value="P:DNA recombination"/>
    <property type="evidence" value="ECO:0007669"/>
    <property type="project" value="UniProtKB-KW"/>
</dbReference>
<evidence type="ECO:0000256" key="15">
    <source>
        <dbReference type="SAM" id="MobiDB-lite"/>
    </source>
</evidence>
<keyword evidence="5" id="KW-0479">Metal-binding</keyword>
<dbReference type="GO" id="GO:0005634">
    <property type="term" value="C:nucleus"/>
    <property type="evidence" value="ECO:0007669"/>
    <property type="project" value="UniProtKB-ARBA"/>
</dbReference>
<dbReference type="InterPro" id="IPR000953">
    <property type="entry name" value="Chromo/chromo_shadow_dom"/>
</dbReference>
<dbReference type="InterPro" id="IPR050951">
    <property type="entry name" value="Retrovirus_Pol_polyprotein"/>
</dbReference>
<dbReference type="PANTHER" id="PTHR37984:SF5">
    <property type="entry name" value="PROTEIN NYNRIN-LIKE"/>
    <property type="match status" value="1"/>
</dbReference>
<protein>
    <recommendedName>
        <fullName evidence="21">Reverse transcriptase</fullName>
    </recommendedName>
</protein>
<dbReference type="Pfam" id="PF00385">
    <property type="entry name" value="Chromo"/>
    <property type="match status" value="1"/>
</dbReference>
<keyword evidence="9" id="KW-0460">Magnesium</keyword>
<dbReference type="InterPro" id="IPR043128">
    <property type="entry name" value="Rev_trsase/Diguanyl_cyclase"/>
</dbReference>
<feature type="domain" description="Chromo" evidence="16">
    <location>
        <begin position="982"/>
        <end position="1041"/>
    </location>
</feature>
<feature type="domain" description="Integrase catalytic" evidence="18">
    <location>
        <begin position="680"/>
        <end position="839"/>
    </location>
</feature>
<dbReference type="CDD" id="cd00024">
    <property type="entry name" value="CD_CSD"/>
    <property type="match status" value="1"/>
</dbReference>
<dbReference type="SUPFAM" id="SSF53098">
    <property type="entry name" value="Ribonuclease H-like"/>
    <property type="match status" value="1"/>
</dbReference>
<dbReference type="CDD" id="cd09274">
    <property type="entry name" value="RNase_HI_RT_Ty3"/>
    <property type="match status" value="1"/>
</dbReference>
<evidence type="ECO:0000256" key="14">
    <source>
        <dbReference type="ARBA" id="ARBA00023172"/>
    </source>
</evidence>
<evidence type="ECO:0000256" key="10">
    <source>
        <dbReference type="ARBA" id="ARBA00022908"/>
    </source>
</evidence>
<dbReference type="InterPro" id="IPR001584">
    <property type="entry name" value="Integrase_cat-core"/>
</dbReference>
<dbReference type="Pfam" id="PF00665">
    <property type="entry name" value="rve"/>
    <property type="match status" value="1"/>
</dbReference>
<evidence type="ECO:0000256" key="6">
    <source>
        <dbReference type="ARBA" id="ARBA00022750"/>
    </source>
</evidence>
<dbReference type="AlphaFoldDB" id="A0A0B7NME8"/>
<evidence type="ECO:0000256" key="9">
    <source>
        <dbReference type="ARBA" id="ARBA00022842"/>
    </source>
</evidence>
<gene>
    <name evidence="19" type="primary">PARPA_14133.1 scaffold 48217</name>
</gene>
<dbReference type="InterPro" id="IPR012337">
    <property type="entry name" value="RNaseH-like_sf"/>
</dbReference>
<dbReference type="Pfam" id="PF17917">
    <property type="entry name" value="RT_RNaseH"/>
    <property type="match status" value="1"/>
</dbReference>
<dbReference type="GO" id="GO:0003887">
    <property type="term" value="F:DNA-directed DNA polymerase activity"/>
    <property type="evidence" value="ECO:0007669"/>
    <property type="project" value="UniProtKB-KW"/>
</dbReference>
<dbReference type="GO" id="GO:0015074">
    <property type="term" value="P:DNA integration"/>
    <property type="evidence" value="ECO:0007669"/>
    <property type="project" value="UniProtKB-KW"/>
</dbReference>
<evidence type="ECO:0000256" key="11">
    <source>
        <dbReference type="ARBA" id="ARBA00022918"/>
    </source>
</evidence>
<dbReference type="Gene3D" id="3.30.70.270">
    <property type="match status" value="2"/>
</dbReference>
<dbReference type="InterPro" id="IPR000477">
    <property type="entry name" value="RT_dom"/>
</dbReference>
<evidence type="ECO:0000256" key="5">
    <source>
        <dbReference type="ARBA" id="ARBA00022723"/>
    </source>
</evidence>
<reference evidence="19 20" key="1">
    <citation type="submission" date="2014-09" db="EMBL/GenBank/DDBJ databases">
        <authorList>
            <person name="Ellenberger Sabrina"/>
        </authorList>
    </citation>
    <scope>NUCLEOTIDE SEQUENCE [LARGE SCALE GENOMIC DNA]</scope>
    <source>
        <strain evidence="19 20">CBS 412.66</strain>
    </source>
</reference>
<dbReference type="InterPro" id="IPR023780">
    <property type="entry name" value="Chromo_domain"/>
</dbReference>
<dbReference type="Pfam" id="PF00078">
    <property type="entry name" value="RVT_1"/>
    <property type="match status" value="1"/>
</dbReference>
<feature type="region of interest" description="Disordered" evidence="15">
    <location>
        <begin position="509"/>
        <end position="528"/>
    </location>
</feature>
<keyword evidence="1" id="KW-0645">Protease</keyword>
<evidence type="ECO:0000313" key="19">
    <source>
        <dbReference type="EMBL" id="CEP19816.1"/>
    </source>
</evidence>
<keyword evidence="4" id="KW-0540">Nuclease</keyword>
<evidence type="ECO:0000259" key="18">
    <source>
        <dbReference type="PROSITE" id="PS50994"/>
    </source>
</evidence>
<evidence type="ECO:0000256" key="1">
    <source>
        <dbReference type="ARBA" id="ARBA00022670"/>
    </source>
</evidence>
<dbReference type="InterPro" id="IPR041588">
    <property type="entry name" value="Integrase_H2C2"/>
</dbReference>
<proteinExistence type="predicted"/>
<dbReference type="CDD" id="cd01647">
    <property type="entry name" value="RT_LTR"/>
    <property type="match status" value="1"/>
</dbReference>
<dbReference type="GO" id="GO:0003964">
    <property type="term" value="F:RNA-directed DNA polymerase activity"/>
    <property type="evidence" value="ECO:0007669"/>
    <property type="project" value="UniProtKB-KW"/>
</dbReference>
<dbReference type="InterPro" id="IPR041373">
    <property type="entry name" value="RT_RNaseH"/>
</dbReference>
<dbReference type="InterPro" id="IPR016197">
    <property type="entry name" value="Chromo-like_dom_sf"/>
</dbReference>
<dbReference type="STRING" id="35722.A0A0B7NME8"/>
<evidence type="ECO:0008006" key="21">
    <source>
        <dbReference type="Google" id="ProtNLM"/>
    </source>
</evidence>
<dbReference type="InterPro" id="IPR043502">
    <property type="entry name" value="DNA/RNA_pol_sf"/>
</dbReference>
<dbReference type="PROSITE" id="PS50013">
    <property type="entry name" value="CHROMO_2"/>
    <property type="match status" value="1"/>
</dbReference>
<keyword evidence="11" id="KW-0695">RNA-directed DNA polymerase</keyword>
<dbReference type="FunFam" id="3.30.70.270:FF:000020">
    <property type="entry name" value="Transposon Tf2-6 polyprotein-like Protein"/>
    <property type="match status" value="1"/>
</dbReference>
<keyword evidence="8" id="KW-0378">Hydrolase</keyword>
<dbReference type="Gene3D" id="3.30.420.10">
    <property type="entry name" value="Ribonuclease H-like superfamily/Ribonuclease H"/>
    <property type="match status" value="1"/>
</dbReference>
<keyword evidence="10" id="KW-0229">DNA integration</keyword>
<evidence type="ECO:0000256" key="12">
    <source>
        <dbReference type="ARBA" id="ARBA00022932"/>
    </source>
</evidence>
<organism evidence="19 20">
    <name type="scientific">Parasitella parasitica</name>
    <dbReference type="NCBI Taxonomy" id="35722"/>
    <lineage>
        <taxon>Eukaryota</taxon>
        <taxon>Fungi</taxon>
        <taxon>Fungi incertae sedis</taxon>
        <taxon>Mucoromycota</taxon>
        <taxon>Mucoromycotina</taxon>
        <taxon>Mucoromycetes</taxon>
        <taxon>Mucorales</taxon>
        <taxon>Mucorineae</taxon>
        <taxon>Mucoraceae</taxon>
        <taxon>Parasitella</taxon>
    </lineage>
</organism>
<dbReference type="FunFam" id="3.30.420.10:FF:000032">
    <property type="entry name" value="Retrovirus-related Pol polyprotein from transposon 297-like Protein"/>
    <property type="match status" value="1"/>
</dbReference>
<evidence type="ECO:0000313" key="20">
    <source>
        <dbReference type="Proteomes" id="UP000054107"/>
    </source>
</evidence>
<evidence type="ECO:0000256" key="13">
    <source>
        <dbReference type="ARBA" id="ARBA00023125"/>
    </source>
</evidence>
<evidence type="ECO:0000256" key="3">
    <source>
        <dbReference type="ARBA" id="ARBA00022695"/>
    </source>
</evidence>
<sequence>MLTEFHEFIPGDNDYKHRRNVISNISCSTPNRQLPKEKTHNSSYITEEQLAEDKEILTKLPAKYHDFKDVFSKIEADKLPPHRPYDHTIPLKPNTEVPFGPLYNLSKIELQTLYDYIQENLKKGFIVRSDSPAGAPVLFVKKKDGTLRMCVDYRGLNKMTIPNRCPLPLISETLDRLHTARIFTNLDMRGAYNLVRMSESDAWKTAFRTRYGHFHYRVMPFGLNSAPGTFQAFVNDVMRDFLDTFLVVYLDDYLIYSRNQDEHTKHVRMVLQRLRESKLSLKLEKCEFDVTKVQILGFVITPKGISMDPEKVKAIFEWPAPKSVDDVQVFLGLANFYRRFIKDYSKLCTPLTNLLKKDTPFNWTSLVADTFNDLKKRITSDPVLQHYNPDLLCIIETDASDFALGAVCSQLDSQGIAHPIAFHSRKLLPAEVNYQIYDKELLAIVDAFKHWRQYLEFSIEPTTVITDHKNLEYLTTTRNLTRREVRWSEILGDYNFKILYRPGKQNAAADALSRKDRPPEGGGDYRKSTTPMVLLPPKLFINAIQTVVNLDQASNQLVLDIIKHLPNDPVYGPILKDIQENENKLDTKDYHCKENLLFYKNQAICIPDNEQIKKTILEQCHDSPAAGHFGITKTYDQVAKDYIWPGLRAYVKRYVNGCDTCLRNKNAHHKPYGLLQPLQIPQKPWESISVDFINQLPPSDKFTAICVFVDRYSKMAIFVPTYNEIDAEGTCDLFLRYVFCHFGFPASIVSDRGVTFTSKFTKALLKIFNIEQNMSTAFHPQTDGQTERVNSVLEQYLRCYINYQQSNWSKLLHLAQFAYNSTKHATTGVTPHFANYGYEPQYSINLPRTRKDRSPAEERARIIKDLQSYLQFEIALAQENHSKFYNRKVISGPKLNIGDKVWLLSKNIKTQRPTGKLDHRRLGPYKILEKIGSRSYELELPSTIKIHPVFHINLLEPFVEDTLPGRAPKELPPVIVNDHVEYEVEKIIDSRIHRRKLQYLVHWKKHSIMDRTWEPVDNLTHCAELINKFHTEHPERPKKHVSHGARP</sequence>
<evidence type="ECO:0000256" key="4">
    <source>
        <dbReference type="ARBA" id="ARBA00022722"/>
    </source>
</evidence>
<dbReference type="InterPro" id="IPR036397">
    <property type="entry name" value="RNaseH_sf"/>
</dbReference>
<dbReference type="InterPro" id="IPR056924">
    <property type="entry name" value="SH3_Tf2-1"/>
</dbReference>
<evidence type="ECO:0000256" key="8">
    <source>
        <dbReference type="ARBA" id="ARBA00022801"/>
    </source>
</evidence>
<dbReference type="GO" id="GO:0006508">
    <property type="term" value="P:proteolysis"/>
    <property type="evidence" value="ECO:0007669"/>
    <property type="project" value="UniProtKB-KW"/>
</dbReference>
<keyword evidence="2" id="KW-0808">Transferase</keyword>
<dbReference type="FunFam" id="1.10.340.70:FF:000001">
    <property type="entry name" value="Retrovirus-related Pol polyprotein from transposon gypsy-like Protein"/>
    <property type="match status" value="1"/>
</dbReference>
<dbReference type="SMART" id="SM00298">
    <property type="entry name" value="CHROMO"/>
    <property type="match status" value="1"/>
</dbReference>
<dbReference type="SUPFAM" id="SSF56672">
    <property type="entry name" value="DNA/RNA polymerases"/>
    <property type="match status" value="1"/>
</dbReference>
<dbReference type="Pfam" id="PF24626">
    <property type="entry name" value="SH3_Tf2-1"/>
    <property type="match status" value="1"/>
</dbReference>
<keyword evidence="14" id="KW-0233">DNA recombination</keyword>
<evidence type="ECO:0000259" key="16">
    <source>
        <dbReference type="PROSITE" id="PS50013"/>
    </source>
</evidence>
<dbReference type="GO" id="GO:0003677">
    <property type="term" value="F:DNA binding"/>
    <property type="evidence" value="ECO:0007669"/>
    <property type="project" value="UniProtKB-KW"/>
</dbReference>
<evidence type="ECO:0000256" key="7">
    <source>
        <dbReference type="ARBA" id="ARBA00022759"/>
    </source>
</evidence>
<keyword evidence="20" id="KW-1185">Reference proteome</keyword>
<keyword evidence="3" id="KW-0548">Nucleotidyltransferase</keyword>
<dbReference type="Proteomes" id="UP000054107">
    <property type="component" value="Unassembled WGS sequence"/>
</dbReference>
<dbReference type="PROSITE" id="PS50994">
    <property type="entry name" value="INTEGRASE"/>
    <property type="match status" value="1"/>
</dbReference>
<dbReference type="Gene3D" id="2.40.50.40">
    <property type="match status" value="1"/>
</dbReference>
<dbReference type="GO" id="GO:0004190">
    <property type="term" value="F:aspartic-type endopeptidase activity"/>
    <property type="evidence" value="ECO:0007669"/>
    <property type="project" value="UniProtKB-KW"/>
</dbReference>
<keyword evidence="13" id="KW-0238">DNA-binding</keyword>
<accession>A0A0B7NME8</accession>
<dbReference type="Gene3D" id="1.10.340.70">
    <property type="match status" value="1"/>
</dbReference>
<name>A0A0B7NME8_9FUNG</name>
<feature type="compositionally biased region" description="Basic and acidic residues" evidence="15">
    <location>
        <begin position="512"/>
        <end position="527"/>
    </location>
</feature>
<dbReference type="Pfam" id="PF17921">
    <property type="entry name" value="Integrase_H2C2"/>
    <property type="match status" value="1"/>
</dbReference>
<keyword evidence="6" id="KW-0064">Aspartyl protease</keyword>
<dbReference type="GO" id="GO:0046872">
    <property type="term" value="F:metal ion binding"/>
    <property type="evidence" value="ECO:0007669"/>
    <property type="project" value="UniProtKB-KW"/>
</dbReference>
<dbReference type="Gene3D" id="3.10.10.10">
    <property type="entry name" value="HIV Type 1 Reverse Transcriptase, subunit A, domain 1"/>
    <property type="match status" value="1"/>
</dbReference>
<feature type="domain" description="Reverse transcriptase" evidence="17">
    <location>
        <begin position="121"/>
        <end position="300"/>
    </location>
</feature>
<dbReference type="PROSITE" id="PS50878">
    <property type="entry name" value="RT_POL"/>
    <property type="match status" value="1"/>
</dbReference>
<keyword evidence="12" id="KW-0239">DNA-directed DNA polymerase</keyword>
<dbReference type="OrthoDB" id="2447685at2759"/>
<dbReference type="PANTHER" id="PTHR37984">
    <property type="entry name" value="PROTEIN CBG26694"/>
    <property type="match status" value="1"/>
</dbReference>
<evidence type="ECO:0000256" key="2">
    <source>
        <dbReference type="ARBA" id="ARBA00022679"/>
    </source>
</evidence>
<evidence type="ECO:0000259" key="17">
    <source>
        <dbReference type="PROSITE" id="PS50878"/>
    </source>
</evidence>
<keyword evidence="7" id="KW-0255">Endonuclease</keyword>